<dbReference type="Proteomes" id="UP000004483">
    <property type="component" value="Unassembled WGS sequence"/>
</dbReference>
<name>C2EVS3_9LACO</name>
<evidence type="ECO:0000313" key="2">
    <source>
        <dbReference type="EMBL" id="EEJ39994.1"/>
    </source>
</evidence>
<proteinExistence type="predicted"/>
<evidence type="ECO:0000313" key="3">
    <source>
        <dbReference type="Proteomes" id="UP000004483"/>
    </source>
</evidence>
<feature type="non-terminal residue" evidence="2">
    <location>
        <position position="1"/>
    </location>
</feature>
<dbReference type="EMBL" id="ACGV01000175">
    <property type="protein sequence ID" value="EEJ39994.1"/>
    <property type="molecule type" value="Genomic_DNA"/>
</dbReference>
<comment type="caution">
    <text evidence="2">The sequence shown here is derived from an EMBL/GenBank/DDBJ whole genome shotgun (WGS) entry which is preliminary data.</text>
</comment>
<protein>
    <submittedName>
        <fullName evidence="2">Uncharacterized protein</fullName>
    </submittedName>
</protein>
<keyword evidence="1" id="KW-1133">Transmembrane helix</keyword>
<keyword evidence="1" id="KW-0812">Transmembrane</keyword>
<feature type="transmembrane region" description="Helical" evidence="1">
    <location>
        <begin position="34"/>
        <end position="51"/>
    </location>
</feature>
<gene>
    <name evidence="2" type="ORF">HMPREF0549_1559</name>
</gene>
<reference evidence="2 3" key="1">
    <citation type="submission" date="2009-01" db="EMBL/GenBank/DDBJ databases">
        <authorList>
            <person name="Qin X."/>
            <person name="Bachman B."/>
            <person name="Battles P."/>
            <person name="Bell A."/>
            <person name="Bess C."/>
            <person name="Bickham C."/>
            <person name="Chaboub L."/>
            <person name="Chen D."/>
            <person name="Coyle M."/>
            <person name="Deiros D.R."/>
            <person name="Dinh H."/>
            <person name="Forbes L."/>
            <person name="Fowler G."/>
            <person name="Francisco L."/>
            <person name="Fu Q."/>
            <person name="Gubbala S."/>
            <person name="Hale W."/>
            <person name="Han Y."/>
            <person name="Hemphill L."/>
            <person name="Highlander S.K."/>
            <person name="Hirani K."/>
            <person name="Hogues M."/>
            <person name="Jackson L."/>
            <person name="Jakkamsetti A."/>
            <person name="Javaid M."/>
            <person name="Jiang H."/>
            <person name="Korchina V."/>
            <person name="Kovar C."/>
            <person name="Lara F."/>
            <person name="Lee S."/>
            <person name="Mata R."/>
            <person name="Mathew T."/>
            <person name="Moen C."/>
            <person name="Morales K."/>
            <person name="Munidasa M."/>
            <person name="Nazareth L."/>
            <person name="Ngo R."/>
            <person name="Nguyen L."/>
            <person name="Okwuonu G."/>
            <person name="Ongeri F."/>
            <person name="Patil S."/>
            <person name="Petrosino J."/>
            <person name="Pham C."/>
            <person name="Pham P."/>
            <person name="Pu L.-L."/>
            <person name="Puazo M."/>
            <person name="Raj R."/>
            <person name="Reid J."/>
            <person name="Rouhana J."/>
            <person name="Saada N."/>
            <person name="Shang Y."/>
            <person name="Simmons D."/>
            <person name="Thornton R."/>
            <person name="Warren J."/>
            <person name="Weissenberger G."/>
            <person name="Zhang J."/>
            <person name="Zhang L."/>
            <person name="Zhou C."/>
            <person name="Zhu D."/>
            <person name="Muzny D."/>
            <person name="Worley K."/>
            <person name="Gibbs R."/>
        </authorList>
    </citation>
    <scope>NUCLEOTIDE SEQUENCE [LARGE SCALE GENOMIC DNA]</scope>
    <source>
        <strain evidence="2 3">ATCC 49540</strain>
    </source>
</reference>
<keyword evidence="1" id="KW-0472">Membrane</keyword>
<dbReference type="AlphaFoldDB" id="C2EVS3"/>
<organism evidence="2 3">
    <name type="scientific">Limosilactobacillus vaginalis DSM 5837 = ATCC 49540</name>
    <dbReference type="NCBI Taxonomy" id="1423814"/>
    <lineage>
        <taxon>Bacteria</taxon>
        <taxon>Bacillati</taxon>
        <taxon>Bacillota</taxon>
        <taxon>Bacilli</taxon>
        <taxon>Lactobacillales</taxon>
        <taxon>Lactobacillaceae</taxon>
        <taxon>Limosilactobacillus</taxon>
    </lineage>
</organism>
<evidence type="ECO:0000256" key="1">
    <source>
        <dbReference type="SAM" id="Phobius"/>
    </source>
</evidence>
<accession>C2EVS3</accession>
<dbReference type="HOGENOM" id="CLU_2643833_0_0_9"/>
<sequence length="77" mass="8733">LILYNLKKSSEKILATLFSSIIEDGGVDMTKNKIIAWFFVILWAIVLYLTLTNKMMLAMDLMAIGMFLDAIKCLIKS</sequence>